<sequence>MADIPYPARQCSISGIARRAAAVGTGLHRRKMSQTFRHGSGSSDVLHAILKDTFGCPVDESTPSAGYEQFPGMWNWLGSLNAWGNQAEHPPWTSHSTNTGWPLSMEIAQLSRGL</sequence>
<organism evidence="1 2">
    <name type="scientific">Paraburkholderia xenovorans (strain LB400)</name>
    <dbReference type="NCBI Taxonomy" id="266265"/>
    <lineage>
        <taxon>Bacteria</taxon>
        <taxon>Pseudomonadati</taxon>
        <taxon>Pseudomonadota</taxon>
        <taxon>Betaproteobacteria</taxon>
        <taxon>Burkholderiales</taxon>
        <taxon>Burkholderiaceae</taxon>
        <taxon>Paraburkholderia</taxon>
    </lineage>
</organism>
<dbReference type="EMBL" id="CP000271">
    <property type="protein sequence ID" value="ABE34436.1"/>
    <property type="molecule type" value="Genomic_DNA"/>
</dbReference>
<dbReference type="Proteomes" id="UP000001817">
    <property type="component" value="Chromosome 2"/>
</dbReference>
<dbReference type="AlphaFoldDB" id="Q13NA3"/>
<protein>
    <submittedName>
        <fullName evidence="1">Uncharacterized protein</fullName>
    </submittedName>
</protein>
<reference evidence="1 2" key="1">
    <citation type="journal article" date="2006" name="Proc. Natl. Acad. Sci. U.S.A.">
        <title>Burkholderia xenovorans LB400 harbors a multi-replicon, 9.73-Mbp genome shaped for versatility.</title>
        <authorList>
            <person name="Chain P.S."/>
            <person name="Denef V.J."/>
            <person name="Konstantinidis K.T."/>
            <person name="Vergez L.M."/>
            <person name="Agullo L."/>
            <person name="Reyes V.L."/>
            <person name="Hauser L."/>
            <person name="Cordova M."/>
            <person name="Gomez L."/>
            <person name="Gonzalez M."/>
            <person name="Land M."/>
            <person name="Lao V."/>
            <person name="Larimer F."/>
            <person name="LiPuma J.J."/>
            <person name="Mahenthiralingam E."/>
            <person name="Malfatti S.A."/>
            <person name="Marx C.J."/>
            <person name="Parnell J.J."/>
            <person name="Ramette A."/>
            <person name="Richardson P."/>
            <person name="Seeger M."/>
            <person name="Smith D."/>
            <person name="Spilker T."/>
            <person name="Sul W.J."/>
            <person name="Tsoi T.V."/>
            <person name="Ulrich L.E."/>
            <person name="Zhulin I.B."/>
            <person name="Tiedje J.M."/>
        </authorList>
    </citation>
    <scope>NUCLEOTIDE SEQUENCE [LARGE SCALE GENOMIC DNA]</scope>
    <source>
        <strain evidence="1 2">LB400</strain>
    </source>
</reference>
<gene>
    <name evidence="1" type="ORF">Bxe_B1528</name>
</gene>
<proteinExistence type="predicted"/>
<name>Q13NA3_PARXL</name>
<accession>Q13NA3</accession>
<dbReference type="KEGG" id="bxe:Bxe_B1528"/>
<evidence type="ECO:0000313" key="1">
    <source>
        <dbReference type="EMBL" id="ABE34436.1"/>
    </source>
</evidence>
<keyword evidence="2" id="KW-1185">Reference proteome</keyword>
<evidence type="ECO:0000313" key="2">
    <source>
        <dbReference type="Proteomes" id="UP000001817"/>
    </source>
</evidence>